<proteinExistence type="predicted"/>
<dbReference type="AlphaFoldDB" id="A0A8X6NRD0"/>
<keyword evidence="2" id="KW-1185">Reference proteome</keyword>
<sequence>MRNWNLNINSKVVQYKEEIRIKLKIFLAETDETSFHKLISSFIETYEAKESSFVAYFQSNYINRTKKWASCYKKKKAGVNTNMKLERWHRQIKYEEAGGTVMKRMDKTISLILKAIAKKLLSRIISIKRGKLTPRVALIRKRHKTSLEMGSEYGYIQCVKKHIVTKTQGESIFTYDIEEGDKTCQCTIRCEECYICIHSFSCSCVDYCVRFIICKHIHFIHKESSVGEISVETRREDLEHSNHNLVVDENYNEKHEIEKDAIVPTLHNVFH</sequence>
<name>A0A8X6NRD0_NEPPI</name>
<dbReference type="OrthoDB" id="6434392at2759"/>
<evidence type="ECO:0000313" key="1">
    <source>
        <dbReference type="EMBL" id="GFT27775.1"/>
    </source>
</evidence>
<comment type="caution">
    <text evidence="1">The sequence shown here is derived from an EMBL/GenBank/DDBJ whole genome shotgun (WGS) entry which is preliminary data.</text>
</comment>
<dbReference type="EMBL" id="BMAW01012271">
    <property type="protein sequence ID" value="GFT27775.1"/>
    <property type="molecule type" value="Genomic_DNA"/>
</dbReference>
<organism evidence="1 2">
    <name type="scientific">Nephila pilipes</name>
    <name type="common">Giant wood spider</name>
    <name type="synonym">Nephila maculata</name>
    <dbReference type="NCBI Taxonomy" id="299642"/>
    <lineage>
        <taxon>Eukaryota</taxon>
        <taxon>Metazoa</taxon>
        <taxon>Ecdysozoa</taxon>
        <taxon>Arthropoda</taxon>
        <taxon>Chelicerata</taxon>
        <taxon>Arachnida</taxon>
        <taxon>Araneae</taxon>
        <taxon>Araneomorphae</taxon>
        <taxon>Entelegynae</taxon>
        <taxon>Araneoidea</taxon>
        <taxon>Nephilidae</taxon>
        <taxon>Nephila</taxon>
    </lineage>
</organism>
<evidence type="ECO:0008006" key="3">
    <source>
        <dbReference type="Google" id="ProtNLM"/>
    </source>
</evidence>
<gene>
    <name evidence="1" type="primary">X975_14697</name>
    <name evidence="1" type="ORF">NPIL_575441</name>
</gene>
<reference evidence="1" key="1">
    <citation type="submission" date="2020-08" db="EMBL/GenBank/DDBJ databases">
        <title>Multicomponent nature underlies the extraordinary mechanical properties of spider dragline silk.</title>
        <authorList>
            <person name="Kono N."/>
            <person name="Nakamura H."/>
            <person name="Mori M."/>
            <person name="Yoshida Y."/>
            <person name="Ohtoshi R."/>
            <person name="Malay A.D."/>
            <person name="Moran D.A.P."/>
            <person name="Tomita M."/>
            <person name="Numata K."/>
            <person name="Arakawa K."/>
        </authorList>
    </citation>
    <scope>NUCLEOTIDE SEQUENCE</scope>
</reference>
<evidence type="ECO:0000313" key="2">
    <source>
        <dbReference type="Proteomes" id="UP000887013"/>
    </source>
</evidence>
<accession>A0A8X6NRD0</accession>
<protein>
    <recommendedName>
        <fullName evidence="3">SWIM-type domain-containing protein</fullName>
    </recommendedName>
</protein>
<dbReference type="Proteomes" id="UP000887013">
    <property type="component" value="Unassembled WGS sequence"/>
</dbReference>